<keyword evidence="1" id="KW-0472">Membrane</keyword>
<dbReference type="EnsemblPlants" id="AET02308">
    <property type="protein sequence ID" value="AET02308"/>
    <property type="gene ID" value="MTR_8g038870"/>
</dbReference>
<name>G7LG03_MEDTR</name>
<dbReference type="AlphaFoldDB" id="G7LG03"/>
<dbReference type="EMBL" id="CM001224">
    <property type="protein sequence ID" value="AET02308.2"/>
    <property type="molecule type" value="Genomic_DNA"/>
</dbReference>
<sequence>MASNFYSYHTTLVFVCETHGGRRADEFRWVLFVGCLCSSPSNDRHSLCLILLRRVVAAVWFVTASLVVQAGSVWTLFEYAERFGAKIGGQGRIQTVDIGVAKFAKLEQVDMRWVRPKPDPNLDQINYGS</sequence>
<organism evidence="2 4">
    <name type="scientific">Medicago truncatula</name>
    <name type="common">Barrel medic</name>
    <name type="synonym">Medicago tribuloides</name>
    <dbReference type="NCBI Taxonomy" id="3880"/>
    <lineage>
        <taxon>Eukaryota</taxon>
        <taxon>Viridiplantae</taxon>
        <taxon>Streptophyta</taxon>
        <taxon>Embryophyta</taxon>
        <taxon>Tracheophyta</taxon>
        <taxon>Spermatophyta</taxon>
        <taxon>Magnoliopsida</taxon>
        <taxon>eudicotyledons</taxon>
        <taxon>Gunneridae</taxon>
        <taxon>Pentapetalae</taxon>
        <taxon>rosids</taxon>
        <taxon>fabids</taxon>
        <taxon>Fabales</taxon>
        <taxon>Fabaceae</taxon>
        <taxon>Papilionoideae</taxon>
        <taxon>50 kb inversion clade</taxon>
        <taxon>NPAAA clade</taxon>
        <taxon>Hologalegina</taxon>
        <taxon>IRL clade</taxon>
        <taxon>Trifolieae</taxon>
        <taxon>Medicago</taxon>
    </lineage>
</organism>
<keyword evidence="1 2" id="KW-0812">Transmembrane</keyword>
<keyword evidence="1" id="KW-1133">Transmembrane helix</keyword>
<dbReference type="Proteomes" id="UP000002051">
    <property type="component" value="Chromosome 8"/>
</dbReference>
<accession>G7LG03</accession>
<evidence type="ECO:0000313" key="3">
    <source>
        <dbReference type="EnsemblPlants" id="AET02308"/>
    </source>
</evidence>
<protein>
    <submittedName>
        <fullName evidence="2">Transmembrane protein, putative</fullName>
    </submittedName>
</protein>
<reference evidence="2 4" key="1">
    <citation type="journal article" date="2011" name="Nature">
        <title>The Medicago genome provides insight into the evolution of rhizobial symbioses.</title>
        <authorList>
            <person name="Young N.D."/>
            <person name="Debelle F."/>
            <person name="Oldroyd G.E."/>
            <person name="Geurts R."/>
            <person name="Cannon S.B."/>
            <person name="Udvardi M.K."/>
            <person name="Benedito V.A."/>
            <person name="Mayer K.F."/>
            <person name="Gouzy J."/>
            <person name="Schoof H."/>
            <person name="Van de Peer Y."/>
            <person name="Proost S."/>
            <person name="Cook D.R."/>
            <person name="Meyers B.C."/>
            <person name="Spannagl M."/>
            <person name="Cheung F."/>
            <person name="De Mita S."/>
            <person name="Krishnakumar V."/>
            <person name="Gundlach H."/>
            <person name="Zhou S."/>
            <person name="Mudge J."/>
            <person name="Bharti A.K."/>
            <person name="Murray J.D."/>
            <person name="Naoumkina M.A."/>
            <person name="Rosen B."/>
            <person name="Silverstein K.A."/>
            <person name="Tang H."/>
            <person name="Rombauts S."/>
            <person name="Zhao P.X."/>
            <person name="Zhou P."/>
            <person name="Barbe V."/>
            <person name="Bardou P."/>
            <person name="Bechner M."/>
            <person name="Bellec A."/>
            <person name="Berger A."/>
            <person name="Berges H."/>
            <person name="Bidwell S."/>
            <person name="Bisseling T."/>
            <person name="Choisne N."/>
            <person name="Couloux A."/>
            <person name="Denny R."/>
            <person name="Deshpande S."/>
            <person name="Dai X."/>
            <person name="Doyle J.J."/>
            <person name="Dudez A.M."/>
            <person name="Farmer A.D."/>
            <person name="Fouteau S."/>
            <person name="Franken C."/>
            <person name="Gibelin C."/>
            <person name="Gish J."/>
            <person name="Goldstein S."/>
            <person name="Gonzalez A.J."/>
            <person name="Green P.J."/>
            <person name="Hallab A."/>
            <person name="Hartog M."/>
            <person name="Hua A."/>
            <person name="Humphray S.J."/>
            <person name="Jeong D.H."/>
            <person name="Jing Y."/>
            <person name="Jocker A."/>
            <person name="Kenton S.M."/>
            <person name="Kim D.J."/>
            <person name="Klee K."/>
            <person name="Lai H."/>
            <person name="Lang C."/>
            <person name="Lin S."/>
            <person name="Macmil S.L."/>
            <person name="Magdelenat G."/>
            <person name="Matthews L."/>
            <person name="McCorrison J."/>
            <person name="Monaghan E.L."/>
            <person name="Mun J.H."/>
            <person name="Najar F.Z."/>
            <person name="Nicholson C."/>
            <person name="Noirot C."/>
            <person name="O'Bleness M."/>
            <person name="Paule C.R."/>
            <person name="Poulain J."/>
            <person name="Prion F."/>
            <person name="Qin B."/>
            <person name="Qu C."/>
            <person name="Retzel E.F."/>
            <person name="Riddle C."/>
            <person name="Sallet E."/>
            <person name="Samain S."/>
            <person name="Samson N."/>
            <person name="Sanders I."/>
            <person name="Saurat O."/>
            <person name="Scarpelli C."/>
            <person name="Schiex T."/>
            <person name="Segurens B."/>
            <person name="Severin A.J."/>
            <person name="Sherrier D.J."/>
            <person name="Shi R."/>
            <person name="Sims S."/>
            <person name="Singer S.R."/>
            <person name="Sinharoy S."/>
            <person name="Sterck L."/>
            <person name="Viollet A."/>
            <person name="Wang B.B."/>
            <person name="Wang K."/>
            <person name="Wang M."/>
            <person name="Wang X."/>
            <person name="Warfsmann J."/>
            <person name="Weissenbach J."/>
            <person name="White D.D."/>
            <person name="White J.D."/>
            <person name="Wiley G.B."/>
            <person name="Wincker P."/>
            <person name="Xing Y."/>
            <person name="Yang L."/>
            <person name="Yao Z."/>
            <person name="Ying F."/>
            <person name="Zhai J."/>
            <person name="Zhou L."/>
            <person name="Zuber A."/>
            <person name="Denarie J."/>
            <person name="Dixon R.A."/>
            <person name="May G.D."/>
            <person name="Schwartz D.C."/>
            <person name="Rogers J."/>
            <person name="Quetier F."/>
            <person name="Town C.D."/>
            <person name="Roe B.A."/>
        </authorList>
    </citation>
    <scope>NUCLEOTIDE SEQUENCE [LARGE SCALE GENOMIC DNA]</scope>
    <source>
        <strain evidence="2">A17</strain>
        <strain evidence="3 4">cv. Jemalong A17</strain>
    </source>
</reference>
<reference evidence="2 4" key="2">
    <citation type="journal article" date="2014" name="BMC Genomics">
        <title>An improved genome release (version Mt4.0) for the model legume Medicago truncatula.</title>
        <authorList>
            <person name="Tang H."/>
            <person name="Krishnakumar V."/>
            <person name="Bidwell S."/>
            <person name="Rosen B."/>
            <person name="Chan A."/>
            <person name="Zhou S."/>
            <person name="Gentzbittel L."/>
            <person name="Childs K.L."/>
            <person name="Yandell M."/>
            <person name="Gundlach H."/>
            <person name="Mayer K.F."/>
            <person name="Schwartz D.C."/>
            <person name="Town C.D."/>
        </authorList>
    </citation>
    <scope>GENOME REANNOTATION</scope>
    <source>
        <strain evidence="3 4">cv. Jemalong A17</strain>
    </source>
</reference>
<gene>
    <name evidence="2" type="ordered locus">MTR_8g038870</name>
</gene>
<dbReference type="HOGENOM" id="CLU_1952028_0_0_1"/>
<reference evidence="3" key="3">
    <citation type="submission" date="2015-04" db="UniProtKB">
        <authorList>
            <consortium name="EnsemblPlants"/>
        </authorList>
    </citation>
    <scope>IDENTIFICATION</scope>
    <source>
        <strain evidence="3">cv. Jemalong A17</strain>
    </source>
</reference>
<feature type="transmembrane region" description="Helical" evidence="1">
    <location>
        <begin position="55"/>
        <end position="77"/>
    </location>
</feature>
<evidence type="ECO:0000256" key="1">
    <source>
        <dbReference type="SAM" id="Phobius"/>
    </source>
</evidence>
<proteinExistence type="predicted"/>
<accession>A0A0C3XZ66</accession>
<keyword evidence="4" id="KW-1185">Reference proteome</keyword>
<evidence type="ECO:0000313" key="4">
    <source>
        <dbReference type="Proteomes" id="UP000002051"/>
    </source>
</evidence>
<evidence type="ECO:0000313" key="2">
    <source>
        <dbReference type="EMBL" id="AET02308.2"/>
    </source>
</evidence>